<dbReference type="PhylomeDB" id="A0A068VEF8"/>
<dbReference type="AlphaFoldDB" id="A0A068VEF8"/>
<dbReference type="Gramene" id="CDP18949">
    <property type="protein sequence ID" value="CDP18949"/>
    <property type="gene ID" value="GSCOC_T00001505001"/>
</dbReference>
<evidence type="ECO:0000313" key="2">
    <source>
        <dbReference type="EMBL" id="CDP18949.1"/>
    </source>
</evidence>
<dbReference type="InParanoid" id="A0A068VEF8"/>
<sequence length="505" mass="59279">MCVQVPMYYPSEFEKQWKIHDNHPRNLQQVHRSQDIIQYFNKEGLPVSWYQDPISGHIYFDVCNECEECQLERIFDLELLDLSSMSKFNGYQIPSIWIPKSYKKPTLPSKKDLHPYYQKCLDISKKEAKQLNVEWKPKSFCKSEPLISSHPPQVQECFMFREEDFPKLETFNKNGSRHTQKIQNVASTVLPSGETVRPNPSEDVLNWQTEKSLQHLSEIGRHLFILVLSLHHHHQSQQLADKEQKKVEDERKRKEKQIVQEQQEPPSSLIFYQKTFLPQSSKPFDIAETLRQYRRNKQVQKDAERAQQLADKEQKKAEDERKRKEKQIERKANEATKVYDNPLSSMLDELHDDSVPYISTYTEHQDSSEDCSSTMNTLSESSDTDSYSTDNSSEQSFDEKEEIIPQIHMADPKVVLPDDNDNEEGETSQDTPQRATFPKSKGVPLFTIDNVTPEKWEAKFQEFHAWMLAQNLTEESHFEILSTFIAHLSGILKDWWGQLLEMHIR</sequence>
<organism evidence="2 3">
    <name type="scientific">Coffea canephora</name>
    <name type="common">Robusta coffee</name>
    <dbReference type="NCBI Taxonomy" id="49390"/>
    <lineage>
        <taxon>Eukaryota</taxon>
        <taxon>Viridiplantae</taxon>
        <taxon>Streptophyta</taxon>
        <taxon>Embryophyta</taxon>
        <taxon>Tracheophyta</taxon>
        <taxon>Spermatophyta</taxon>
        <taxon>Magnoliopsida</taxon>
        <taxon>eudicotyledons</taxon>
        <taxon>Gunneridae</taxon>
        <taxon>Pentapetalae</taxon>
        <taxon>asterids</taxon>
        <taxon>lamiids</taxon>
        <taxon>Gentianales</taxon>
        <taxon>Rubiaceae</taxon>
        <taxon>Ixoroideae</taxon>
        <taxon>Gardenieae complex</taxon>
        <taxon>Bertiereae - Coffeeae clade</taxon>
        <taxon>Coffeeae</taxon>
        <taxon>Coffea</taxon>
    </lineage>
</organism>
<accession>A0A068VEF8</accession>
<feature type="compositionally biased region" description="Basic and acidic residues" evidence="1">
    <location>
        <begin position="299"/>
        <end position="334"/>
    </location>
</feature>
<feature type="compositionally biased region" description="Low complexity" evidence="1">
    <location>
        <begin position="377"/>
        <end position="393"/>
    </location>
</feature>
<dbReference type="EMBL" id="HG739397">
    <property type="protein sequence ID" value="CDP18949.1"/>
    <property type="molecule type" value="Genomic_DNA"/>
</dbReference>
<proteinExistence type="predicted"/>
<feature type="region of interest" description="Disordered" evidence="1">
    <location>
        <begin position="235"/>
        <end position="264"/>
    </location>
</feature>
<protein>
    <submittedName>
        <fullName evidence="2">DH200=94 genomic scaffold, scaffold_313</fullName>
    </submittedName>
</protein>
<feature type="compositionally biased region" description="Basic and acidic residues" evidence="1">
    <location>
        <begin position="240"/>
        <end position="258"/>
    </location>
</feature>
<feature type="compositionally biased region" description="Acidic residues" evidence="1">
    <location>
        <begin position="418"/>
        <end position="427"/>
    </location>
</feature>
<name>A0A068VEF8_COFCA</name>
<evidence type="ECO:0000313" key="3">
    <source>
        <dbReference type="Proteomes" id="UP000295252"/>
    </source>
</evidence>
<feature type="region of interest" description="Disordered" evidence="1">
    <location>
        <begin position="297"/>
        <end position="347"/>
    </location>
</feature>
<dbReference type="Proteomes" id="UP000295252">
    <property type="component" value="Unassembled WGS sequence"/>
</dbReference>
<evidence type="ECO:0000256" key="1">
    <source>
        <dbReference type="SAM" id="MobiDB-lite"/>
    </source>
</evidence>
<gene>
    <name evidence="2" type="ORF">GSCOC_T00001505001</name>
</gene>
<keyword evidence="3" id="KW-1185">Reference proteome</keyword>
<feature type="region of interest" description="Disordered" evidence="1">
    <location>
        <begin position="362"/>
        <end position="439"/>
    </location>
</feature>
<reference evidence="3" key="1">
    <citation type="journal article" date="2014" name="Science">
        <title>The coffee genome provides insight into the convergent evolution of caffeine biosynthesis.</title>
        <authorList>
            <person name="Denoeud F."/>
            <person name="Carretero-Paulet L."/>
            <person name="Dereeper A."/>
            <person name="Droc G."/>
            <person name="Guyot R."/>
            <person name="Pietrella M."/>
            <person name="Zheng C."/>
            <person name="Alberti A."/>
            <person name="Anthony F."/>
            <person name="Aprea G."/>
            <person name="Aury J.M."/>
            <person name="Bento P."/>
            <person name="Bernard M."/>
            <person name="Bocs S."/>
            <person name="Campa C."/>
            <person name="Cenci A."/>
            <person name="Combes M.C."/>
            <person name="Crouzillat D."/>
            <person name="Da Silva C."/>
            <person name="Daddiego L."/>
            <person name="De Bellis F."/>
            <person name="Dussert S."/>
            <person name="Garsmeur O."/>
            <person name="Gayraud T."/>
            <person name="Guignon V."/>
            <person name="Jahn K."/>
            <person name="Jamilloux V."/>
            <person name="Joet T."/>
            <person name="Labadie K."/>
            <person name="Lan T."/>
            <person name="Leclercq J."/>
            <person name="Lepelley M."/>
            <person name="Leroy T."/>
            <person name="Li L.T."/>
            <person name="Librado P."/>
            <person name="Lopez L."/>
            <person name="Munoz A."/>
            <person name="Noel B."/>
            <person name="Pallavicini A."/>
            <person name="Perrotta G."/>
            <person name="Poncet V."/>
            <person name="Pot D."/>
            <person name="Priyono X."/>
            <person name="Rigoreau M."/>
            <person name="Rouard M."/>
            <person name="Rozas J."/>
            <person name="Tranchant-Dubreuil C."/>
            <person name="VanBuren R."/>
            <person name="Zhang Q."/>
            <person name="Andrade A.C."/>
            <person name="Argout X."/>
            <person name="Bertrand B."/>
            <person name="de Kochko A."/>
            <person name="Graziosi G."/>
            <person name="Henry R.J."/>
            <person name="Jayarama X."/>
            <person name="Ming R."/>
            <person name="Nagai C."/>
            <person name="Rounsley S."/>
            <person name="Sankoff D."/>
            <person name="Giuliano G."/>
            <person name="Albert V.A."/>
            <person name="Wincker P."/>
            <person name="Lashermes P."/>
        </authorList>
    </citation>
    <scope>NUCLEOTIDE SEQUENCE [LARGE SCALE GENOMIC DNA]</scope>
    <source>
        <strain evidence="3">cv. DH200-94</strain>
    </source>
</reference>